<comment type="caution">
    <text evidence="2">The sequence shown here is derived from an EMBL/GenBank/DDBJ whole genome shotgun (WGS) entry which is preliminary data.</text>
</comment>
<feature type="compositionally biased region" description="Polar residues" evidence="1">
    <location>
        <begin position="1"/>
        <end position="10"/>
    </location>
</feature>
<proteinExistence type="predicted"/>
<sequence length="76" mass="7541">MVAASQPNRSANRRARSGLRPATATSEVCGQSAIAGSTRRPPKDEVPSAPKRTGPAPPESGAGPAGADSCCGGVVR</sequence>
<accession>A0ABQ2JTC1</accession>
<evidence type="ECO:0000256" key="1">
    <source>
        <dbReference type="SAM" id="MobiDB-lite"/>
    </source>
</evidence>
<gene>
    <name evidence="2" type="ORF">GCM10012285_51480</name>
</gene>
<feature type="region of interest" description="Disordered" evidence="1">
    <location>
        <begin position="1"/>
        <end position="76"/>
    </location>
</feature>
<dbReference type="EMBL" id="BMND01000027">
    <property type="protein sequence ID" value="GGN56709.1"/>
    <property type="molecule type" value="Genomic_DNA"/>
</dbReference>
<dbReference type="Proteomes" id="UP000600080">
    <property type="component" value="Unassembled WGS sequence"/>
</dbReference>
<reference evidence="3" key="1">
    <citation type="journal article" date="2019" name="Int. J. Syst. Evol. Microbiol.">
        <title>The Global Catalogue of Microorganisms (GCM) 10K type strain sequencing project: providing services to taxonomists for standard genome sequencing and annotation.</title>
        <authorList>
            <consortium name="The Broad Institute Genomics Platform"/>
            <consortium name="The Broad Institute Genome Sequencing Center for Infectious Disease"/>
            <person name="Wu L."/>
            <person name="Ma J."/>
        </authorList>
    </citation>
    <scope>NUCLEOTIDE SEQUENCE [LARGE SCALE GENOMIC DNA]</scope>
    <source>
        <strain evidence="3">CGMCC 4.7323</strain>
    </source>
</reference>
<organism evidence="2 3">
    <name type="scientific">Streptomyces kronopolitis</name>
    <dbReference type="NCBI Taxonomy" id="1612435"/>
    <lineage>
        <taxon>Bacteria</taxon>
        <taxon>Bacillati</taxon>
        <taxon>Actinomycetota</taxon>
        <taxon>Actinomycetes</taxon>
        <taxon>Kitasatosporales</taxon>
        <taxon>Streptomycetaceae</taxon>
        <taxon>Streptomyces</taxon>
    </lineage>
</organism>
<name>A0ABQ2JTC1_9ACTN</name>
<keyword evidence="3" id="KW-1185">Reference proteome</keyword>
<evidence type="ECO:0000313" key="3">
    <source>
        <dbReference type="Proteomes" id="UP000600080"/>
    </source>
</evidence>
<evidence type="ECO:0000313" key="2">
    <source>
        <dbReference type="EMBL" id="GGN56709.1"/>
    </source>
</evidence>
<protein>
    <submittedName>
        <fullName evidence="2">Uncharacterized protein</fullName>
    </submittedName>
</protein>